<dbReference type="SFLD" id="SFLDS00019">
    <property type="entry name" value="Glutathione_Transferase_(cytos"/>
    <property type="match status" value="1"/>
</dbReference>
<dbReference type="Gene3D" id="3.40.30.10">
    <property type="entry name" value="Glutaredoxin"/>
    <property type="match status" value="1"/>
</dbReference>
<dbReference type="FunFam" id="3.40.30.10:FF:000034">
    <property type="entry name" value="glutathione S-transferase 1"/>
    <property type="match status" value="1"/>
</dbReference>
<dbReference type="GO" id="GO:0004364">
    <property type="term" value="F:glutathione transferase activity"/>
    <property type="evidence" value="ECO:0007669"/>
    <property type="project" value="TreeGrafter"/>
</dbReference>
<dbReference type="PANTHER" id="PTHR43969:SF9">
    <property type="entry name" value="GLUTATHIONE S TRANSFERASE D10, ISOFORM A-RELATED"/>
    <property type="match status" value="1"/>
</dbReference>
<dbReference type="InterPro" id="IPR004045">
    <property type="entry name" value="Glutathione_S-Trfase_N"/>
</dbReference>
<dbReference type="InterPro" id="IPR040079">
    <property type="entry name" value="Glutathione_S-Trfase"/>
</dbReference>
<dbReference type="GO" id="GO:0006749">
    <property type="term" value="P:glutathione metabolic process"/>
    <property type="evidence" value="ECO:0007669"/>
    <property type="project" value="TreeGrafter"/>
</dbReference>
<dbReference type="SFLD" id="SFLDG00358">
    <property type="entry name" value="Main_(cytGST)"/>
    <property type="match status" value="1"/>
</dbReference>
<dbReference type="Gene3D" id="1.20.1050.10">
    <property type="match status" value="1"/>
</dbReference>
<dbReference type="AlphaFoldDB" id="A0A7R9JZE9"/>
<feature type="domain" description="GST N-terminal" evidence="1">
    <location>
        <begin position="36"/>
        <end position="117"/>
    </location>
</feature>
<proteinExistence type="predicted"/>
<evidence type="ECO:0000259" key="1">
    <source>
        <dbReference type="PROSITE" id="PS50404"/>
    </source>
</evidence>
<name>A0A7R9JZE9_TIMGE</name>
<organism evidence="2">
    <name type="scientific">Timema genevievae</name>
    <name type="common">Walking stick</name>
    <dbReference type="NCBI Taxonomy" id="629358"/>
    <lineage>
        <taxon>Eukaryota</taxon>
        <taxon>Metazoa</taxon>
        <taxon>Ecdysozoa</taxon>
        <taxon>Arthropoda</taxon>
        <taxon>Hexapoda</taxon>
        <taxon>Insecta</taxon>
        <taxon>Pterygota</taxon>
        <taxon>Neoptera</taxon>
        <taxon>Polyneoptera</taxon>
        <taxon>Phasmatodea</taxon>
        <taxon>Timematodea</taxon>
        <taxon>Timematoidea</taxon>
        <taxon>Timematidae</taxon>
        <taxon>Timema</taxon>
    </lineage>
</organism>
<dbReference type="EMBL" id="OE841432">
    <property type="protein sequence ID" value="CAD7595702.1"/>
    <property type="molecule type" value="Genomic_DNA"/>
</dbReference>
<dbReference type="InterPro" id="IPR036249">
    <property type="entry name" value="Thioredoxin-like_sf"/>
</dbReference>
<dbReference type="Pfam" id="PF13417">
    <property type="entry name" value="GST_N_3"/>
    <property type="match status" value="1"/>
</dbReference>
<dbReference type="InterPro" id="IPR036282">
    <property type="entry name" value="Glutathione-S-Trfase_C_sf"/>
</dbReference>
<dbReference type="SUPFAM" id="SSF47616">
    <property type="entry name" value="GST C-terminal domain-like"/>
    <property type="match status" value="1"/>
</dbReference>
<reference evidence="2" key="1">
    <citation type="submission" date="2020-11" db="EMBL/GenBank/DDBJ databases">
        <authorList>
            <person name="Tran Van P."/>
        </authorList>
    </citation>
    <scope>NUCLEOTIDE SEQUENCE</scope>
</reference>
<dbReference type="PROSITE" id="PS50404">
    <property type="entry name" value="GST_NTER"/>
    <property type="match status" value="1"/>
</dbReference>
<dbReference type="CDD" id="cd03045">
    <property type="entry name" value="GST_N_Delta_Epsilon"/>
    <property type="match status" value="1"/>
</dbReference>
<protein>
    <recommendedName>
        <fullName evidence="1">GST N-terminal domain-containing protein</fullName>
    </recommendedName>
</protein>
<evidence type="ECO:0000313" key="2">
    <source>
        <dbReference type="EMBL" id="CAD7595702.1"/>
    </source>
</evidence>
<gene>
    <name evidence="2" type="ORF">TGEB3V08_LOCUS6138</name>
</gene>
<dbReference type="PANTHER" id="PTHR43969">
    <property type="entry name" value="GLUTATHIONE S TRANSFERASE D10, ISOFORM A-RELATED"/>
    <property type="match status" value="1"/>
</dbReference>
<dbReference type="SUPFAM" id="SSF52833">
    <property type="entry name" value="Thioredoxin-like"/>
    <property type="match status" value="1"/>
</dbReference>
<accession>A0A7R9JZE9</accession>
<sequence length="164" mass="19096">MVIAHGYRSGFDPQRFQSFCKAPGLELRQLKNQRSDDMDLYYRPGSPPCRAVVLLIKTLGLDVNYILKTHAMSEPDKQEFLKINPQHCIPTLNDKGFILWESRAIMGYLVDQHADDDALYPKDIKKRALINQRMYFDISTLYQRLQDTYVSCIIGDHHSYKLQI</sequence>